<dbReference type="EMBL" id="MU005585">
    <property type="protein sequence ID" value="KAF2683001.1"/>
    <property type="molecule type" value="Genomic_DNA"/>
</dbReference>
<evidence type="ECO:0000313" key="2">
    <source>
        <dbReference type="EMBL" id="KAF2683001.1"/>
    </source>
</evidence>
<feature type="non-terminal residue" evidence="2">
    <location>
        <position position="1"/>
    </location>
</feature>
<evidence type="ECO:0000313" key="3">
    <source>
        <dbReference type="Proteomes" id="UP000799291"/>
    </source>
</evidence>
<gene>
    <name evidence="2" type="ORF">K458DRAFT_248553</name>
</gene>
<keyword evidence="3" id="KW-1185">Reference proteome</keyword>
<accession>A0A6G1IYH9</accession>
<feature type="region of interest" description="Disordered" evidence="1">
    <location>
        <begin position="194"/>
        <end position="221"/>
    </location>
</feature>
<organism evidence="2 3">
    <name type="scientific">Lentithecium fluviatile CBS 122367</name>
    <dbReference type="NCBI Taxonomy" id="1168545"/>
    <lineage>
        <taxon>Eukaryota</taxon>
        <taxon>Fungi</taxon>
        <taxon>Dikarya</taxon>
        <taxon>Ascomycota</taxon>
        <taxon>Pezizomycotina</taxon>
        <taxon>Dothideomycetes</taxon>
        <taxon>Pleosporomycetidae</taxon>
        <taxon>Pleosporales</taxon>
        <taxon>Massarineae</taxon>
        <taxon>Lentitheciaceae</taxon>
        <taxon>Lentithecium</taxon>
    </lineage>
</organism>
<name>A0A6G1IYH9_9PLEO</name>
<dbReference type="AlphaFoldDB" id="A0A6G1IYH9"/>
<proteinExistence type="predicted"/>
<reference evidence="2" key="1">
    <citation type="journal article" date="2020" name="Stud. Mycol.">
        <title>101 Dothideomycetes genomes: a test case for predicting lifestyles and emergence of pathogens.</title>
        <authorList>
            <person name="Haridas S."/>
            <person name="Albert R."/>
            <person name="Binder M."/>
            <person name="Bloem J."/>
            <person name="Labutti K."/>
            <person name="Salamov A."/>
            <person name="Andreopoulos B."/>
            <person name="Baker S."/>
            <person name="Barry K."/>
            <person name="Bills G."/>
            <person name="Bluhm B."/>
            <person name="Cannon C."/>
            <person name="Castanera R."/>
            <person name="Culley D."/>
            <person name="Daum C."/>
            <person name="Ezra D."/>
            <person name="Gonzalez J."/>
            <person name="Henrissat B."/>
            <person name="Kuo A."/>
            <person name="Liang C."/>
            <person name="Lipzen A."/>
            <person name="Lutzoni F."/>
            <person name="Magnuson J."/>
            <person name="Mondo S."/>
            <person name="Nolan M."/>
            <person name="Ohm R."/>
            <person name="Pangilinan J."/>
            <person name="Park H.-J."/>
            <person name="Ramirez L."/>
            <person name="Alfaro M."/>
            <person name="Sun H."/>
            <person name="Tritt A."/>
            <person name="Yoshinaga Y."/>
            <person name="Zwiers L.-H."/>
            <person name="Turgeon B."/>
            <person name="Goodwin S."/>
            <person name="Spatafora J."/>
            <person name="Crous P."/>
            <person name="Grigoriev I."/>
        </authorList>
    </citation>
    <scope>NUCLEOTIDE SEQUENCE</scope>
    <source>
        <strain evidence="2">CBS 122367</strain>
    </source>
</reference>
<feature type="compositionally biased region" description="Basic and acidic residues" evidence="1">
    <location>
        <begin position="194"/>
        <end position="209"/>
    </location>
</feature>
<evidence type="ECO:0000256" key="1">
    <source>
        <dbReference type="SAM" id="MobiDB-lite"/>
    </source>
</evidence>
<dbReference type="OrthoDB" id="3762348at2759"/>
<sequence length="221" mass="25813">KLRQLQYRSYVYELTLYHYNYELLPLRRFETQLSRKTHGYITRLVSDDPFKSFTVPEGDEIPPYCYEVAFFPNAFQNRGCALGFRVPGSMLGSRGDQSKGKIDWLCFDRTVQEHIEKWVAEVPVDKEGLGVLGSKIRLFEAVATLDKAPLVKKGTVQGHKEHREWYMALERAKYPIVKLKLTWKNKGRDWLNDIDAQKQAEMDKNRKEGEEMDEDEEGDVD</sequence>
<dbReference type="Proteomes" id="UP000799291">
    <property type="component" value="Unassembled WGS sequence"/>
</dbReference>
<feature type="non-terminal residue" evidence="2">
    <location>
        <position position="221"/>
    </location>
</feature>
<protein>
    <submittedName>
        <fullName evidence="2">Uncharacterized protein</fullName>
    </submittedName>
</protein>
<feature type="compositionally biased region" description="Acidic residues" evidence="1">
    <location>
        <begin position="210"/>
        <end position="221"/>
    </location>
</feature>